<comment type="caution">
    <text evidence="2">The sequence shown here is derived from an EMBL/GenBank/DDBJ whole genome shotgun (WGS) entry which is preliminary data.</text>
</comment>
<evidence type="ECO:0000313" key="3">
    <source>
        <dbReference type="Proteomes" id="UP000663853"/>
    </source>
</evidence>
<evidence type="ECO:0000256" key="1">
    <source>
        <dbReference type="SAM" id="MobiDB-lite"/>
    </source>
</evidence>
<gene>
    <name evidence="2" type="ORF">RDB_LOCUS52761</name>
</gene>
<organism evidence="2 3">
    <name type="scientific">Rhizoctonia solani</name>
    <dbReference type="NCBI Taxonomy" id="456999"/>
    <lineage>
        <taxon>Eukaryota</taxon>
        <taxon>Fungi</taxon>
        <taxon>Dikarya</taxon>
        <taxon>Basidiomycota</taxon>
        <taxon>Agaricomycotina</taxon>
        <taxon>Agaricomycetes</taxon>
        <taxon>Cantharellales</taxon>
        <taxon>Ceratobasidiaceae</taxon>
        <taxon>Rhizoctonia</taxon>
    </lineage>
</organism>
<feature type="non-terminal residue" evidence="2">
    <location>
        <position position="502"/>
    </location>
</feature>
<accession>A0A8H3BDW9</accession>
<reference evidence="2" key="1">
    <citation type="submission" date="2021-01" db="EMBL/GenBank/DDBJ databases">
        <authorList>
            <person name="Kaushik A."/>
        </authorList>
    </citation>
    <scope>NUCLEOTIDE SEQUENCE</scope>
    <source>
        <strain evidence="2">AG6-10EEA</strain>
    </source>
</reference>
<feature type="region of interest" description="Disordered" evidence="1">
    <location>
        <begin position="1"/>
        <end position="21"/>
    </location>
</feature>
<dbReference type="Proteomes" id="UP000663853">
    <property type="component" value="Unassembled WGS sequence"/>
</dbReference>
<evidence type="ECO:0000313" key="2">
    <source>
        <dbReference type="EMBL" id="CAE6454110.1"/>
    </source>
</evidence>
<protein>
    <submittedName>
        <fullName evidence="2">Uncharacterized protein</fullName>
    </submittedName>
</protein>
<dbReference type="AlphaFoldDB" id="A0A8H3BDW9"/>
<name>A0A8H3BDW9_9AGAM</name>
<proteinExistence type="predicted"/>
<dbReference type="EMBL" id="CAJMXA010001181">
    <property type="protein sequence ID" value="CAE6454110.1"/>
    <property type="molecule type" value="Genomic_DNA"/>
</dbReference>
<feature type="compositionally biased region" description="Polar residues" evidence="1">
    <location>
        <begin position="8"/>
        <end position="20"/>
    </location>
</feature>
<sequence>MVVDRQMSLASSPPTINGSPAWSKENQELARIEFPSGWNNRVGGIFDWYSCQPCKQITSVQHRKSRATPIYQEFLIFQLADGNFCRFERVGDPDARSDALDRQRSLARDLAETFPSAQIEAIDKSSDMISVLTFPPRMELMDILAVCYSIQQLDNTRAQTLQRYNCCFFCWTQLIVLTRRLSLWNEAPIERWPELVGDLIDHVSSNPRDGAPTQSSSLNLSAADLRQWVQKALEPGSDWMSRDPFSPKTGPSIPVSLFQLLYPHEPNPLGRYFDALRSTLVANEVFTSFQKECTNHVWCAEAVFLGKEELLRVSTDVMMALVGQNDKHDHDRVAIERTVSTIFSDARQDYESSQTKNQVSGQKADRKSTRTFFHAAFITVCKRLKRIFHLNSFKRPATPDLPIDQIIQTSLDRLGSMGLNDPEHICALLRVASTYDSSRTLGKETGTIGQSRELWSRWTSDIICTWGHHFYMKQLAFEDYRHCDDLTINTTFQGGASNRVDT</sequence>